<evidence type="ECO:0000313" key="5">
    <source>
        <dbReference type="Proteomes" id="UP000799302"/>
    </source>
</evidence>
<keyword evidence="5" id="KW-1185">Reference proteome</keyword>
<dbReference type="OrthoDB" id="10002170at2759"/>
<dbReference type="GO" id="GO:0000214">
    <property type="term" value="C:tRNA-intron endonuclease complex"/>
    <property type="evidence" value="ECO:0007669"/>
    <property type="project" value="InterPro"/>
</dbReference>
<dbReference type="GO" id="GO:0000213">
    <property type="term" value="F:tRNA-intron lyase activity"/>
    <property type="evidence" value="ECO:0007669"/>
    <property type="project" value="TreeGrafter"/>
</dbReference>
<accession>A0A6A6UAU5</accession>
<reference evidence="4" key="1">
    <citation type="journal article" date="2020" name="Stud. Mycol.">
        <title>101 Dothideomycetes genomes: a test case for predicting lifestyles and emergence of pathogens.</title>
        <authorList>
            <person name="Haridas S."/>
            <person name="Albert R."/>
            <person name="Binder M."/>
            <person name="Bloem J."/>
            <person name="Labutti K."/>
            <person name="Salamov A."/>
            <person name="Andreopoulos B."/>
            <person name="Baker S."/>
            <person name="Barry K."/>
            <person name="Bills G."/>
            <person name="Bluhm B."/>
            <person name="Cannon C."/>
            <person name="Castanera R."/>
            <person name="Culley D."/>
            <person name="Daum C."/>
            <person name="Ezra D."/>
            <person name="Gonzalez J."/>
            <person name="Henrissat B."/>
            <person name="Kuo A."/>
            <person name="Liang C."/>
            <person name="Lipzen A."/>
            <person name="Lutzoni F."/>
            <person name="Magnuson J."/>
            <person name="Mondo S."/>
            <person name="Nolan M."/>
            <person name="Ohm R."/>
            <person name="Pangilinan J."/>
            <person name="Park H.-J."/>
            <person name="Ramirez L."/>
            <person name="Alfaro M."/>
            <person name="Sun H."/>
            <person name="Tritt A."/>
            <person name="Yoshinaga Y."/>
            <person name="Zwiers L.-H."/>
            <person name="Turgeon B."/>
            <person name="Goodwin S."/>
            <person name="Spatafora J."/>
            <person name="Crous P."/>
            <person name="Grigoriev I."/>
        </authorList>
    </citation>
    <scope>NUCLEOTIDE SEQUENCE</scope>
    <source>
        <strain evidence="4">CBS 115976</strain>
    </source>
</reference>
<dbReference type="PANTHER" id="PTHR28518:SF1">
    <property type="entry name" value="TRNA-SPLICING ENDONUCLEASE SUBUNIT SEN15"/>
    <property type="match status" value="1"/>
</dbReference>
<dbReference type="Gene3D" id="3.40.1350.10">
    <property type="match status" value="1"/>
</dbReference>
<dbReference type="GO" id="GO:0003676">
    <property type="term" value="F:nucleic acid binding"/>
    <property type="evidence" value="ECO:0007669"/>
    <property type="project" value="InterPro"/>
</dbReference>
<dbReference type="InterPro" id="IPR011856">
    <property type="entry name" value="tRNA_endonuc-like_dom_sf"/>
</dbReference>
<comment type="similarity">
    <text evidence="1">Belongs to the SEN15 family.</text>
</comment>
<dbReference type="PANTHER" id="PTHR28518">
    <property type="entry name" value="TRNA-SPLICING ENDONUCLEASE SUBUNIT SEN15"/>
    <property type="match status" value="1"/>
</dbReference>
<dbReference type="Pfam" id="PF09631">
    <property type="entry name" value="Sen15"/>
    <property type="match status" value="1"/>
</dbReference>
<evidence type="ECO:0000256" key="1">
    <source>
        <dbReference type="ARBA" id="ARBA00006091"/>
    </source>
</evidence>
<sequence length="314" mass="35835">MYAKFPVPLDGAEKVKDLEGREWDFKGTGAFWFEYVKDATGHKGLKLRRWRTYADGMPIVMEITKRGMATFDDVVKKVETFDDGIKLGIDISKPGPKQWLFFVLTLERDVDVVDFLSPQNPVTGKMRTTSVATPSAPSQLMQLLATRPDDSYHQLALQIQHNLEFEHRWTQLKIHTISPLTGQPLARPIVSGLPPRRVYVHPDEQIELLKQESQRKVQRAQTSGDRIPNEPIELSPELEWVLPMHLQEEWSLRRLATIFDAIPSEPPGPDGYEPGQPLQNKWRSTKHLLAAILSDDSTVVYYVAHDGIVKPRQN</sequence>
<evidence type="ECO:0000256" key="2">
    <source>
        <dbReference type="ARBA" id="ARBA00022694"/>
    </source>
</evidence>
<protein>
    <recommendedName>
        <fullName evidence="3">tRNA-splicing endonuclease subunit Sen15 domain-containing protein</fullName>
    </recommendedName>
</protein>
<dbReference type="FunFam" id="3.40.1350.10:FF:000012">
    <property type="entry name" value="Probable tRNA-splicing endonuclease subunit sen-15"/>
    <property type="match status" value="1"/>
</dbReference>
<dbReference type="InterPro" id="IPR042777">
    <property type="entry name" value="Sen15_fungi"/>
</dbReference>
<keyword evidence="2" id="KW-0819">tRNA processing</keyword>
<dbReference type="Proteomes" id="UP000799302">
    <property type="component" value="Unassembled WGS sequence"/>
</dbReference>
<evidence type="ECO:0000313" key="4">
    <source>
        <dbReference type="EMBL" id="KAF2668721.1"/>
    </source>
</evidence>
<dbReference type="InterPro" id="IPR036167">
    <property type="entry name" value="tRNA_intron_Endo_cat-like_sf"/>
</dbReference>
<gene>
    <name evidence="4" type="ORF">BT63DRAFT_471807</name>
</gene>
<name>A0A6A6UAU5_9PEZI</name>
<feature type="domain" description="tRNA-splicing endonuclease subunit Sen15" evidence="3">
    <location>
        <begin position="158"/>
        <end position="314"/>
    </location>
</feature>
<proteinExistence type="inferred from homology"/>
<dbReference type="InterPro" id="IPR018593">
    <property type="entry name" value="tRNA-endonuc_su_Sen15"/>
</dbReference>
<evidence type="ECO:0000259" key="3">
    <source>
        <dbReference type="Pfam" id="PF09631"/>
    </source>
</evidence>
<dbReference type="AlphaFoldDB" id="A0A6A6UAU5"/>
<dbReference type="GO" id="GO:0000379">
    <property type="term" value="P:tRNA-type intron splice site recognition and cleavage"/>
    <property type="evidence" value="ECO:0007669"/>
    <property type="project" value="InterPro"/>
</dbReference>
<dbReference type="EMBL" id="MU004236">
    <property type="protein sequence ID" value="KAF2668721.1"/>
    <property type="molecule type" value="Genomic_DNA"/>
</dbReference>
<dbReference type="SUPFAM" id="SSF53032">
    <property type="entry name" value="tRNA-intron endonuclease catalytic domain-like"/>
    <property type="match status" value="1"/>
</dbReference>
<organism evidence="4 5">
    <name type="scientific">Microthyrium microscopicum</name>
    <dbReference type="NCBI Taxonomy" id="703497"/>
    <lineage>
        <taxon>Eukaryota</taxon>
        <taxon>Fungi</taxon>
        <taxon>Dikarya</taxon>
        <taxon>Ascomycota</taxon>
        <taxon>Pezizomycotina</taxon>
        <taxon>Dothideomycetes</taxon>
        <taxon>Dothideomycetes incertae sedis</taxon>
        <taxon>Microthyriales</taxon>
        <taxon>Microthyriaceae</taxon>
        <taxon>Microthyrium</taxon>
    </lineage>
</organism>